<feature type="transmembrane region" description="Helical" evidence="7">
    <location>
        <begin position="486"/>
        <end position="507"/>
    </location>
</feature>
<dbReference type="InterPro" id="IPR002293">
    <property type="entry name" value="AA/rel_permease1"/>
</dbReference>
<reference evidence="9 10" key="1">
    <citation type="journal article" date="2016" name="DNA Res.">
        <title>Genome sequence of Aspergillus luchuensis NBRC 4314.</title>
        <authorList>
            <person name="Yamada O."/>
            <person name="Machida M."/>
            <person name="Hosoyama A."/>
            <person name="Goto M."/>
            <person name="Takahashi T."/>
            <person name="Futagami T."/>
            <person name="Yamagata Y."/>
            <person name="Takeuchi M."/>
            <person name="Kobayashi T."/>
            <person name="Koike H."/>
            <person name="Abe K."/>
            <person name="Asai K."/>
            <person name="Arita M."/>
            <person name="Fujita N."/>
            <person name="Fukuda K."/>
            <person name="Higa K."/>
            <person name="Horikawa H."/>
            <person name="Ishikawa T."/>
            <person name="Jinno K."/>
            <person name="Kato Y."/>
            <person name="Kirimura K."/>
            <person name="Mizutani O."/>
            <person name="Nakasone K."/>
            <person name="Sano M."/>
            <person name="Shiraishi Y."/>
            <person name="Tsukahara M."/>
            <person name="Gomi K."/>
        </authorList>
    </citation>
    <scope>NUCLEOTIDE SEQUENCE [LARGE SCALE GENOMIC DNA]</scope>
    <source>
        <strain evidence="9 10">RIB 2604</strain>
    </source>
</reference>
<gene>
    <name evidence="8" type="ORF">AKAW2_40001S</name>
    <name evidence="9" type="ORF">RIB2604_00800020</name>
</gene>
<dbReference type="Proteomes" id="UP000661280">
    <property type="component" value="Chromosome 4"/>
</dbReference>
<dbReference type="VEuPathDB" id="FungiDB:ASPFODRAFT_209858"/>
<feature type="transmembrane region" description="Helical" evidence="7">
    <location>
        <begin position="200"/>
        <end position="224"/>
    </location>
</feature>
<keyword evidence="2" id="KW-0813">Transport</keyword>
<feature type="transmembrane region" description="Helical" evidence="7">
    <location>
        <begin position="458"/>
        <end position="480"/>
    </location>
</feature>
<evidence type="ECO:0000313" key="11">
    <source>
        <dbReference type="Proteomes" id="UP000661280"/>
    </source>
</evidence>
<keyword evidence="3 7" id="KW-0812">Transmembrane</keyword>
<dbReference type="PANTHER" id="PTHR45649:SF16">
    <property type="entry name" value="7-KETO 8-AMINOPELARGONIC ACID TRANSPORTER"/>
    <property type="match status" value="1"/>
</dbReference>
<reference evidence="8" key="3">
    <citation type="submission" date="2021-01" db="EMBL/GenBank/DDBJ databases">
        <authorList>
            <consortium name="Aspergillus luchuensis mut. kawachii IFO 4304 genome sequencing consortium"/>
            <person name="Kazuki M."/>
            <person name="Futagami T."/>
        </authorList>
    </citation>
    <scope>NUCLEOTIDE SEQUENCE</scope>
    <source>
        <strain evidence="8">IFO 4308</strain>
    </source>
</reference>
<evidence type="ECO:0000313" key="10">
    <source>
        <dbReference type="Proteomes" id="UP000075230"/>
    </source>
</evidence>
<comment type="subcellular location">
    <subcellularLocation>
        <location evidence="1">Membrane</location>
        <topology evidence="1">Multi-pass membrane protein</topology>
    </subcellularLocation>
</comment>
<proteinExistence type="predicted"/>
<feature type="transmembrane region" description="Helical" evidence="7">
    <location>
        <begin position="138"/>
        <end position="163"/>
    </location>
</feature>
<protein>
    <submittedName>
        <fullName evidence="9">Choline transport protein</fullName>
    </submittedName>
</protein>
<reference evidence="10" key="2">
    <citation type="submission" date="2016-02" db="EMBL/GenBank/DDBJ databases">
        <title>Genome sequencing of Aspergillus luchuensis NBRC 4314.</title>
        <authorList>
            <person name="Yamada O."/>
        </authorList>
    </citation>
    <scope>NUCLEOTIDE SEQUENCE [LARGE SCALE GENOMIC DNA]</scope>
    <source>
        <strain evidence="10">RIB 2604</strain>
    </source>
</reference>
<keyword evidence="4 7" id="KW-1133">Transmembrane helix</keyword>
<dbReference type="GeneID" id="64959643"/>
<reference evidence="8" key="4">
    <citation type="submission" date="2021-02" db="EMBL/GenBank/DDBJ databases">
        <title>Aspergillus luchuensis mut. kawachii IFO 4304 genome sequence.</title>
        <authorList>
            <person name="Mori K."/>
            <person name="Kadooka C."/>
            <person name="Goto M."/>
            <person name="Futagami T."/>
        </authorList>
    </citation>
    <scope>NUCLEOTIDE SEQUENCE</scope>
    <source>
        <strain evidence="8">IFO 4308</strain>
    </source>
</reference>
<organism evidence="9 10">
    <name type="scientific">Aspergillus kawachii</name>
    <name type="common">White koji mold</name>
    <name type="synonym">Aspergillus awamori var. kawachi</name>
    <dbReference type="NCBI Taxonomy" id="1069201"/>
    <lineage>
        <taxon>Eukaryota</taxon>
        <taxon>Fungi</taxon>
        <taxon>Dikarya</taxon>
        <taxon>Ascomycota</taxon>
        <taxon>Pezizomycotina</taxon>
        <taxon>Eurotiomycetes</taxon>
        <taxon>Eurotiomycetidae</taxon>
        <taxon>Eurotiales</taxon>
        <taxon>Aspergillaceae</taxon>
        <taxon>Aspergillus</taxon>
        <taxon>Aspergillus subgen. Circumdati</taxon>
    </lineage>
</organism>
<evidence type="ECO:0000313" key="9">
    <source>
        <dbReference type="EMBL" id="GAT20534.1"/>
    </source>
</evidence>
<feature type="transmembrane region" description="Helical" evidence="7">
    <location>
        <begin position="285"/>
        <end position="307"/>
    </location>
</feature>
<dbReference type="EMBL" id="BCWF01000008">
    <property type="protein sequence ID" value="GAT20534.1"/>
    <property type="molecule type" value="Genomic_DNA"/>
</dbReference>
<evidence type="ECO:0000256" key="4">
    <source>
        <dbReference type="ARBA" id="ARBA00022989"/>
    </source>
</evidence>
<evidence type="ECO:0000256" key="5">
    <source>
        <dbReference type="ARBA" id="ARBA00023136"/>
    </source>
</evidence>
<dbReference type="PANTHER" id="PTHR45649">
    <property type="entry name" value="AMINO-ACID PERMEASE BAT1"/>
    <property type="match status" value="1"/>
</dbReference>
<evidence type="ECO:0000256" key="6">
    <source>
        <dbReference type="SAM" id="MobiDB-lite"/>
    </source>
</evidence>
<evidence type="ECO:0000256" key="1">
    <source>
        <dbReference type="ARBA" id="ARBA00004141"/>
    </source>
</evidence>
<evidence type="ECO:0000313" key="8">
    <source>
        <dbReference type="EMBL" id="BCR98318.1"/>
    </source>
</evidence>
<evidence type="ECO:0000256" key="2">
    <source>
        <dbReference type="ARBA" id="ARBA00022448"/>
    </source>
</evidence>
<feature type="transmembrane region" description="Helical" evidence="7">
    <location>
        <begin position="250"/>
        <end position="273"/>
    </location>
</feature>
<dbReference type="Gene3D" id="1.20.1740.10">
    <property type="entry name" value="Amino acid/polyamine transporter I"/>
    <property type="match status" value="1"/>
</dbReference>
<dbReference type="AlphaFoldDB" id="A0A146F2M6"/>
<keyword evidence="11" id="KW-1185">Reference proteome</keyword>
<dbReference type="GO" id="GO:0022857">
    <property type="term" value="F:transmembrane transporter activity"/>
    <property type="evidence" value="ECO:0007669"/>
    <property type="project" value="InterPro"/>
</dbReference>
<evidence type="ECO:0000256" key="7">
    <source>
        <dbReference type="SAM" id="Phobius"/>
    </source>
</evidence>
<dbReference type="PIRSF" id="PIRSF006060">
    <property type="entry name" value="AA_transporter"/>
    <property type="match status" value="1"/>
</dbReference>
<feature type="transmembrane region" description="Helical" evidence="7">
    <location>
        <begin position="175"/>
        <end position="193"/>
    </location>
</feature>
<dbReference type="EMBL" id="AP024428">
    <property type="protein sequence ID" value="BCR98318.1"/>
    <property type="molecule type" value="Genomic_DNA"/>
</dbReference>
<accession>A0A146F2M6</accession>
<feature type="transmembrane region" description="Helical" evidence="7">
    <location>
        <begin position="327"/>
        <end position="360"/>
    </location>
</feature>
<dbReference type="GO" id="GO:0016020">
    <property type="term" value="C:membrane"/>
    <property type="evidence" value="ECO:0007669"/>
    <property type="project" value="UniProtKB-SubCell"/>
</dbReference>
<feature type="region of interest" description="Disordered" evidence="6">
    <location>
        <begin position="1"/>
        <end position="23"/>
    </location>
</feature>
<dbReference type="RefSeq" id="XP_041542084.1">
    <property type="nucleotide sequence ID" value="XM_041688284.1"/>
</dbReference>
<dbReference type="Pfam" id="PF13520">
    <property type="entry name" value="AA_permease_2"/>
    <property type="match status" value="1"/>
</dbReference>
<sequence length="529" mass="56712">MEHIVLRTDSIASEEKAGGSGSSGPGVHFSVLSALGVQFSVTGAPLTLGTYLSLTIGVGGSPAYFWGFIMVGFFQLAVGLAVSELASAIPHTSGWPTPLHTALKTPQLMERAALGPAHWVVALAPPQYRRGVGYTMGWLLNCAWFCITSASCLYPAQLTLALVQANHPDFNSASYHVYLLYIFFALVFLILNLPIALKSLAYILSAAVFLFNGSAIYILIILLARATPKQSANVVFVEFVNETGWSSDGWVFFIGLLPAVAILGVFDSATHLTNELENPSKQVPVVLLGSLGLSITVGVPMILVYQFCNTDPASMLEPVGGQPLVQLLLNATSSLALTNVGISLVILCFCLAGTSALVSWSRLYWSFSREGALPFSGRMSKLTSQDGVPLNALLWNTLLCLALGTVSIGSTTAMNALFGASGLCSSMSLIGAMGLALWNGRDCLDNNRWLNLGRWGNAIFWVALVWTVFMCVAISMPLYRPVTPSTMNWASVVFLGFVFVSGVYWVCVFSRAKRPQHTEVVPIDATDKA</sequence>
<name>A0A146F2M6_ASPKA</name>
<dbReference type="KEGG" id="aluc:AKAW2_40001S"/>
<keyword evidence="5 7" id="KW-0472">Membrane</keyword>
<feature type="transmembrane region" description="Helical" evidence="7">
    <location>
        <begin position="416"/>
        <end position="438"/>
    </location>
</feature>
<feature type="transmembrane region" description="Helical" evidence="7">
    <location>
        <begin position="63"/>
        <end position="82"/>
    </location>
</feature>
<dbReference type="OrthoDB" id="2417308at2759"/>
<evidence type="ECO:0000256" key="3">
    <source>
        <dbReference type="ARBA" id="ARBA00022692"/>
    </source>
</evidence>
<feature type="transmembrane region" description="Helical" evidence="7">
    <location>
        <begin position="388"/>
        <end position="410"/>
    </location>
</feature>
<dbReference type="Proteomes" id="UP000075230">
    <property type="component" value="Unassembled WGS sequence"/>
</dbReference>